<gene>
    <name evidence="1" type="ORF">DHETER_LOCUS419</name>
</gene>
<comment type="caution">
    <text evidence="1">The sequence shown here is derived from an EMBL/GenBank/DDBJ whole genome shotgun (WGS) entry which is preliminary data.</text>
</comment>
<proteinExistence type="predicted"/>
<protein>
    <submittedName>
        <fullName evidence="1">7607_t:CDS:1</fullName>
    </submittedName>
</protein>
<keyword evidence="2" id="KW-1185">Reference proteome</keyword>
<evidence type="ECO:0000313" key="1">
    <source>
        <dbReference type="EMBL" id="CAG8443528.1"/>
    </source>
</evidence>
<accession>A0ACA9JZM1</accession>
<evidence type="ECO:0000313" key="2">
    <source>
        <dbReference type="Proteomes" id="UP000789702"/>
    </source>
</evidence>
<dbReference type="Proteomes" id="UP000789702">
    <property type="component" value="Unassembled WGS sequence"/>
</dbReference>
<organism evidence="1 2">
    <name type="scientific">Dentiscutata heterogama</name>
    <dbReference type="NCBI Taxonomy" id="1316150"/>
    <lineage>
        <taxon>Eukaryota</taxon>
        <taxon>Fungi</taxon>
        <taxon>Fungi incertae sedis</taxon>
        <taxon>Mucoromycota</taxon>
        <taxon>Glomeromycotina</taxon>
        <taxon>Glomeromycetes</taxon>
        <taxon>Diversisporales</taxon>
        <taxon>Gigasporaceae</taxon>
        <taxon>Dentiscutata</taxon>
    </lineage>
</organism>
<name>A0ACA9JZM1_9GLOM</name>
<dbReference type="EMBL" id="CAJVPU010000200">
    <property type="protein sequence ID" value="CAG8443528.1"/>
    <property type="molecule type" value="Genomic_DNA"/>
</dbReference>
<reference evidence="1" key="1">
    <citation type="submission" date="2021-06" db="EMBL/GenBank/DDBJ databases">
        <authorList>
            <person name="Kallberg Y."/>
            <person name="Tangrot J."/>
            <person name="Rosling A."/>
        </authorList>
    </citation>
    <scope>NUCLEOTIDE SEQUENCE</scope>
    <source>
        <strain evidence="1">IL203A</strain>
    </source>
</reference>
<sequence length="293" mass="34196">MPPQLSISSLYSVGSERQLEIFRIPSQFDCAFKGVLSLYDLGAIKVDKKSPLDLDQIKDNINKLKKKLNKANKPLYQQLYSASQVISDDSKLVKQLNENLKKTFEQMKPKLMPRVKEICEEFVSSFVSHEYQNILPEKHIHVRTWKESEEEIASVVKELFTLLEEIWINPAFNSELAKSLNEETYQLTIILLLIRVILKNLLFRLFSFISTSKQQSIASSDRKGKGRRRKLDIIFKKTDDGIKLWRETNDDIYWNVFAKDKADIHRYFHIQLAEIPVQQSDADTIDKKKIVQM</sequence>